<dbReference type="Proteomes" id="UP000325395">
    <property type="component" value="Unassembled WGS sequence"/>
</dbReference>
<evidence type="ECO:0000313" key="2">
    <source>
        <dbReference type="Proteomes" id="UP000325395"/>
    </source>
</evidence>
<evidence type="ECO:0000313" key="1">
    <source>
        <dbReference type="EMBL" id="KAE8423192.1"/>
    </source>
</evidence>
<sequence>MPLYKLMTCPYLRTKNIILAQRIAVLNEITVALQKAGKVNIIDQPNTVGQTSQQLHTKIVAI</sequence>
<protein>
    <recommendedName>
        <fullName evidence="3">GST N-terminal domain-containing protein</fullName>
    </recommendedName>
</protein>
<name>A0ABQ6X1I4_9EURO</name>
<organism evidence="1 2">
    <name type="scientific">Aspergillus pseudocaelatus</name>
    <dbReference type="NCBI Taxonomy" id="1825620"/>
    <lineage>
        <taxon>Eukaryota</taxon>
        <taxon>Fungi</taxon>
        <taxon>Dikarya</taxon>
        <taxon>Ascomycota</taxon>
        <taxon>Pezizomycotina</taxon>
        <taxon>Eurotiomycetes</taxon>
        <taxon>Eurotiomycetidae</taxon>
        <taxon>Eurotiales</taxon>
        <taxon>Aspergillaceae</taxon>
        <taxon>Aspergillus</taxon>
        <taxon>Aspergillus subgen. Circumdati</taxon>
    </lineage>
</organism>
<reference evidence="1 2" key="1">
    <citation type="submission" date="2019-04" db="EMBL/GenBank/DDBJ databases">
        <authorList>
            <consortium name="DOE Joint Genome Institute"/>
            <person name="Mondo S."/>
            <person name="Kjaerbolling I."/>
            <person name="Vesth T."/>
            <person name="Frisvad J.C."/>
            <person name="Nybo J.L."/>
            <person name="Theobald S."/>
            <person name="Kildgaard S."/>
            <person name="Isbrandt T."/>
            <person name="Kuo A."/>
            <person name="Sato A."/>
            <person name="Lyhne E.K."/>
            <person name="Kogle M.E."/>
            <person name="Wiebenga A."/>
            <person name="Kun R.S."/>
            <person name="Lubbers R.J."/>
            <person name="Makela M.R."/>
            <person name="Barry K."/>
            <person name="Chovatia M."/>
            <person name="Clum A."/>
            <person name="Daum C."/>
            <person name="Haridas S."/>
            <person name="He G."/>
            <person name="LaButti K."/>
            <person name="Lipzen A."/>
            <person name="Riley R."/>
            <person name="Salamov A."/>
            <person name="Simmons B.A."/>
            <person name="Magnuson J.K."/>
            <person name="Henrissat B."/>
            <person name="Mortensen U.H."/>
            <person name="Larsen T.O."/>
            <person name="Devries R.P."/>
            <person name="Grigoriev I.V."/>
            <person name="Machida M."/>
            <person name="Baker S.E."/>
            <person name="Andersen M.R."/>
            <person name="Cantor M.N."/>
            <person name="Hua S.X."/>
        </authorList>
    </citation>
    <scope>NUCLEOTIDE SEQUENCE [LARGE SCALE GENOMIC DNA]</scope>
    <source>
        <strain evidence="1 2">CBS 117616</strain>
    </source>
</reference>
<dbReference type="EMBL" id="ML735690">
    <property type="protein sequence ID" value="KAE8423192.1"/>
    <property type="molecule type" value="Genomic_DNA"/>
</dbReference>
<gene>
    <name evidence="1" type="ORF">BDV36DRAFT_243960</name>
</gene>
<proteinExistence type="predicted"/>
<accession>A0ABQ6X1I4</accession>
<evidence type="ECO:0008006" key="3">
    <source>
        <dbReference type="Google" id="ProtNLM"/>
    </source>
</evidence>
<keyword evidence="2" id="KW-1185">Reference proteome</keyword>